<evidence type="ECO:0000313" key="1">
    <source>
        <dbReference type="EMBL" id="KAI7993715.1"/>
    </source>
</evidence>
<sequence length="318" mass="36108">MVRVPCCDENSGLIKKGPWTPEEDQKLLDYVQLHGRGSWRALPKRAGLNRCGKSCRLRWTNYLRPDIKRGKYSDEEEQIIINLHSVLGNKWSKIAFHLPGRTDNEIKNHWNTHLRKKLLQRGIDPQTHKPISDLNLFANLAHLLYASNLTNLMNPWDNNNAFRQHSDATTQLAKIQLLQTMMQVINTTTPLPNIAQTQTSLSGHYNKNNTTIPQQAPLEFPNLDVNVNSQQQFNDFADIDKAIAWFGDGFQPQVVGASCNNMNSDCHTQSSESALPSINQGESKIDPTYPSTQSPTSNIFEAWEKLLDDEGHSWEDIP</sequence>
<protein>
    <submittedName>
        <fullName evidence="1">Transcription factor MYB93</fullName>
    </submittedName>
</protein>
<name>A0ACC0G058_9ERIC</name>
<dbReference type="EMBL" id="CM045769">
    <property type="protein sequence ID" value="KAI7993715.1"/>
    <property type="molecule type" value="Genomic_DNA"/>
</dbReference>
<accession>A0ACC0G058</accession>
<evidence type="ECO:0000313" key="2">
    <source>
        <dbReference type="Proteomes" id="UP001060215"/>
    </source>
</evidence>
<reference evidence="1 2" key="1">
    <citation type="journal article" date="2022" name="Plant J.">
        <title>Chromosome-level genome of Camellia lanceoleosa provides a valuable resource for understanding genome evolution and self-incompatibility.</title>
        <authorList>
            <person name="Gong W."/>
            <person name="Xiao S."/>
            <person name="Wang L."/>
            <person name="Liao Z."/>
            <person name="Chang Y."/>
            <person name="Mo W."/>
            <person name="Hu G."/>
            <person name="Li W."/>
            <person name="Zhao G."/>
            <person name="Zhu H."/>
            <person name="Hu X."/>
            <person name="Ji K."/>
            <person name="Xiang X."/>
            <person name="Song Q."/>
            <person name="Yuan D."/>
            <person name="Jin S."/>
            <person name="Zhang L."/>
        </authorList>
    </citation>
    <scope>NUCLEOTIDE SEQUENCE [LARGE SCALE GENOMIC DNA]</scope>
    <source>
        <strain evidence="1">SQ_2022a</strain>
    </source>
</reference>
<gene>
    <name evidence="1" type="ORF">LOK49_LG11G02138</name>
</gene>
<dbReference type="Proteomes" id="UP001060215">
    <property type="component" value="Chromosome 12"/>
</dbReference>
<keyword evidence="2" id="KW-1185">Reference proteome</keyword>
<proteinExistence type="predicted"/>
<organism evidence="1 2">
    <name type="scientific">Camellia lanceoleosa</name>
    <dbReference type="NCBI Taxonomy" id="1840588"/>
    <lineage>
        <taxon>Eukaryota</taxon>
        <taxon>Viridiplantae</taxon>
        <taxon>Streptophyta</taxon>
        <taxon>Embryophyta</taxon>
        <taxon>Tracheophyta</taxon>
        <taxon>Spermatophyta</taxon>
        <taxon>Magnoliopsida</taxon>
        <taxon>eudicotyledons</taxon>
        <taxon>Gunneridae</taxon>
        <taxon>Pentapetalae</taxon>
        <taxon>asterids</taxon>
        <taxon>Ericales</taxon>
        <taxon>Theaceae</taxon>
        <taxon>Camellia</taxon>
    </lineage>
</organism>
<comment type="caution">
    <text evidence="1">The sequence shown here is derived from an EMBL/GenBank/DDBJ whole genome shotgun (WGS) entry which is preliminary data.</text>
</comment>